<feature type="transmembrane region" description="Helical" evidence="6">
    <location>
        <begin position="51"/>
        <end position="72"/>
    </location>
</feature>
<feature type="transmembrane region" description="Helical" evidence="6">
    <location>
        <begin position="114"/>
        <end position="130"/>
    </location>
</feature>
<proteinExistence type="inferred from homology"/>
<feature type="transmembrane region" description="Helical" evidence="6">
    <location>
        <begin position="84"/>
        <end position="102"/>
    </location>
</feature>
<feature type="transmembrane region" description="Helical" evidence="6">
    <location>
        <begin position="179"/>
        <end position="204"/>
    </location>
</feature>
<comment type="subcellular location">
    <subcellularLocation>
        <location evidence="6">Cell membrane</location>
        <topology evidence="6">Multi-pass membrane protein</topology>
    </subcellularLocation>
    <subcellularLocation>
        <location evidence="1">Membrane</location>
        <topology evidence="1">Multi-pass membrane protein</topology>
    </subcellularLocation>
</comment>
<dbReference type="RefSeq" id="WP_248935084.1">
    <property type="nucleotide sequence ID" value="NZ_JAKILF010000002.1"/>
</dbReference>
<feature type="transmembrane region" description="Helical" evidence="6">
    <location>
        <begin position="216"/>
        <end position="240"/>
    </location>
</feature>
<comment type="similarity">
    <text evidence="2 6">Belongs to the 4-toluene sulfonate uptake permease (TSUP) (TC 2.A.102) family.</text>
</comment>
<keyword evidence="3 6" id="KW-0812">Transmembrane</keyword>
<dbReference type="Proteomes" id="UP001595621">
    <property type="component" value="Unassembled WGS sequence"/>
</dbReference>
<dbReference type="PANTHER" id="PTHR43483:SF3">
    <property type="entry name" value="MEMBRANE TRANSPORTER PROTEIN HI_0806-RELATED"/>
    <property type="match status" value="1"/>
</dbReference>
<sequence length="266" mass="27596">MDTVIWIFSLCVLLGGLVGFAAGLLGIGGGLMIVPALMYLLPSAGIDSSQLPHVAIATSLAAIILTSFSSARAHQKRQNISWPIFYRLVPGILLGALLSGFVSELIPADQLKQAFAIFVILMAVQMAFPLKPSQGEGLPGNWLVFPITILIAVIAGLMGIGGGVLLVPLLSYWGMQMRFAVGISSMMGLVIATGGTLGYIVAGWNTPELPSGTLGYIYLPALAGIVTSSVLVAPLGVAAASSWPTPVLKKIFAGLLMVIGIKLILG</sequence>
<name>A0ABV7GCX5_9GAMM</name>
<feature type="transmembrane region" description="Helical" evidence="6">
    <location>
        <begin position="6"/>
        <end position="39"/>
    </location>
</feature>
<evidence type="ECO:0000313" key="7">
    <source>
        <dbReference type="EMBL" id="MFC3137677.1"/>
    </source>
</evidence>
<dbReference type="EMBL" id="JBHRTD010000006">
    <property type="protein sequence ID" value="MFC3137677.1"/>
    <property type="molecule type" value="Genomic_DNA"/>
</dbReference>
<evidence type="ECO:0000256" key="4">
    <source>
        <dbReference type="ARBA" id="ARBA00022989"/>
    </source>
</evidence>
<feature type="transmembrane region" description="Helical" evidence="6">
    <location>
        <begin position="142"/>
        <end position="167"/>
    </location>
</feature>
<keyword evidence="8" id="KW-1185">Reference proteome</keyword>
<evidence type="ECO:0000256" key="5">
    <source>
        <dbReference type="ARBA" id="ARBA00023136"/>
    </source>
</evidence>
<accession>A0ABV7GCX5</accession>
<gene>
    <name evidence="7" type="ORF">ACFOE0_05665</name>
</gene>
<evidence type="ECO:0000256" key="1">
    <source>
        <dbReference type="ARBA" id="ARBA00004141"/>
    </source>
</evidence>
<protein>
    <recommendedName>
        <fullName evidence="6">Probable membrane transporter protein</fullName>
    </recommendedName>
</protein>
<evidence type="ECO:0000313" key="8">
    <source>
        <dbReference type="Proteomes" id="UP001595621"/>
    </source>
</evidence>
<comment type="caution">
    <text evidence="7">The sequence shown here is derived from an EMBL/GenBank/DDBJ whole genome shotgun (WGS) entry which is preliminary data.</text>
</comment>
<organism evidence="7 8">
    <name type="scientific">Shewanella submarina</name>
    <dbReference type="NCBI Taxonomy" id="2016376"/>
    <lineage>
        <taxon>Bacteria</taxon>
        <taxon>Pseudomonadati</taxon>
        <taxon>Pseudomonadota</taxon>
        <taxon>Gammaproteobacteria</taxon>
        <taxon>Alteromonadales</taxon>
        <taxon>Shewanellaceae</taxon>
        <taxon>Shewanella</taxon>
    </lineage>
</organism>
<keyword evidence="4 6" id="KW-1133">Transmembrane helix</keyword>
<evidence type="ECO:0000256" key="6">
    <source>
        <dbReference type="RuleBase" id="RU363041"/>
    </source>
</evidence>
<dbReference type="Pfam" id="PF01925">
    <property type="entry name" value="TauE"/>
    <property type="match status" value="1"/>
</dbReference>
<reference evidence="8" key="1">
    <citation type="journal article" date="2019" name="Int. J. Syst. Evol. Microbiol.">
        <title>The Global Catalogue of Microorganisms (GCM) 10K type strain sequencing project: providing services to taxonomists for standard genome sequencing and annotation.</title>
        <authorList>
            <consortium name="The Broad Institute Genomics Platform"/>
            <consortium name="The Broad Institute Genome Sequencing Center for Infectious Disease"/>
            <person name="Wu L."/>
            <person name="Ma J."/>
        </authorList>
    </citation>
    <scope>NUCLEOTIDE SEQUENCE [LARGE SCALE GENOMIC DNA]</scope>
    <source>
        <strain evidence="8">KCTC 52277</strain>
    </source>
</reference>
<dbReference type="InterPro" id="IPR002781">
    <property type="entry name" value="TM_pro_TauE-like"/>
</dbReference>
<evidence type="ECO:0000256" key="3">
    <source>
        <dbReference type="ARBA" id="ARBA00022692"/>
    </source>
</evidence>
<dbReference type="PANTHER" id="PTHR43483">
    <property type="entry name" value="MEMBRANE TRANSPORTER PROTEIN HI_0806-RELATED"/>
    <property type="match status" value="1"/>
</dbReference>
<keyword evidence="6" id="KW-1003">Cell membrane</keyword>
<evidence type="ECO:0000256" key="2">
    <source>
        <dbReference type="ARBA" id="ARBA00009142"/>
    </source>
</evidence>
<keyword evidence="5 6" id="KW-0472">Membrane</keyword>
<feature type="transmembrane region" description="Helical" evidence="6">
    <location>
        <begin position="247"/>
        <end position="265"/>
    </location>
</feature>